<feature type="compositionally biased region" description="Basic residues" evidence="1">
    <location>
        <begin position="162"/>
        <end position="171"/>
    </location>
</feature>
<feature type="compositionally biased region" description="Basic and acidic residues" evidence="1">
    <location>
        <begin position="1"/>
        <end position="22"/>
    </location>
</feature>
<keyword evidence="4" id="KW-1185">Reference proteome</keyword>
<feature type="region of interest" description="Disordered" evidence="1">
    <location>
        <begin position="311"/>
        <end position="395"/>
    </location>
</feature>
<dbReference type="OrthoDB" id="7470921at2"/>
<dbReference type="InterPro" id="IPR012340">
    <property type="entry name" value="NA-bd_OB-fold"/>
</dbReference>
<gene>
    <name evidence="3" type="ORF">FXF65_36395</name>
</gene>
<dbReference type="Proteomes" id="UP000322634">
    <property type="component" value="Unassembled WGS sequence"/>
</dbReference>
<dbReference type="Pfam" id="PF01796">
    <property type="entry name" value="OB_ChsH2_C"/>
    <property type="match status" value="1"/>
</dbReference>
<evidence type="ECO:0000313" key="4">
    <source>
        <dbReference type="Proteomes" id="UP000322634"/>
    </source>
</evidence>
<feature type="region of interest" description="Disordered" evidence="1">
    <location>
        <begin position="114"/>
        <end position="283"/>
    </location>
</feature>
<dbReference type="AlphaFoldDB" id="A0A5D0TT12"/>
<accession>A0A5D0TT12</accession>
<evidence type="ECO:0000259" key="2">
    <source>
        <dbReference type="Pfam" id="PF01796"/>
    </source>
</evidence>
<proteinExistence type="predicted"/>
<feature type="domain" description="ChsH2 C-terminal OB-fold" evidence="2">
    <location>
        <begin position="460"/>
        <end position="546"/>
    </location>
</feature>
<reference evidence="3 4" key="1">
    <citation type="submission" date="2019-08" db="EMBL/GenBank/DDBJ databases">
        <title>Actinomadura sp. nov. CYP1-5 isolated from mountain soil.</title>
        <authorList>
            <person name="Songsumanus A."/>
            <person name="Kuncharoen N."/>
            <person name="Kudo T."/>
            <person name="Yuki M."/>
            <person name="Igarashi Y."/>
            <person name="Tanasupawat S."/>
        </authorList>
    </citation>
    <scope>NUCLEOTIDE SEQUENCE [LARGE SCALE GENOMIC DNA]</scope>
    <source>
        <strain evidence="3 4">GKU157</strain>
    </source>
</reference>
<sequence length="577" mass="64803">MHRRRGGDGLRPRLRPQHAEHGRRGRPRRDGRRRAGRDGRRRHALLPGRRLDAVADDRDGPRHPAQLLHRHLRRRLQHRDDHRAGDGRDRGRDVQHGRGVPVDERLLVAADGRASRAVRPGSGPAGGRRARHDAVRRQQPGAALPVHVRAPHADLRDDERAARRREGRARQARVQQPEGVLPQARDRRRRARLAVDRETRVPPAGLLHRDRQRHLRDRDVRRPGARPAAAPGLHHVRDGTGQQAVPGPARPLPVRPDHPAGRVLRRPDRVPQRGRRARRRPAHRVLRRVHLHARPAVRGVRVLRGGRGRRLRVRRDDRAGRRSSEQHQRRAALRGLYARHEPGDRERPATAPPGRRLLPGVARGRAHLRPRRGRLPPGQGRGARDEHGLGDPGGVQRADHEEVAVAVYKGFDIAADPEHAGYFEAAGRGELVVQRCAECGLLRGQIGAACPFCTCLDWTWEPVAGTGAIYSYQVVARAVNAAFADWVPYPVVLVELDEQRGVPWRGGREDEAVSLRKIANLVARDDPSRPEDEANVAIGLRVRVCFAKLGDGLALPQFRLADEPPEHDPWRAAERNR</sequence>
<feature type="compositionally biased region" description="Basic residues" evidence="1">
    <location>
        <begin position="364"/>
        <end position="374"/>
    </location>
</feature>
<dbReference type="EMBL" id="VSFF01000015">
    <property type="protein sequence ID" value="TYC08997.1"/>
    <property type="molecule type" value="Genomic_DNA"/>
</dbReference>
<feature type="compositionally biased region" description="Basic residues" evidence="1">
    <location>
        <begin position="68"/>
        <end position="77"/>
    </location>
</feature>
<evidence type="ECO:0000313" key="3">
    <source>
        <dbReference type="EMBL" id="TYC08997.1"/>
    </source>
</evidence>
<feature type="compositionally biased region" description="Basic residues" evidence="1">
    <location>
        <begin position="23"/>
        <end position="44"/>
    </location>
</feature>
<dbReference type="InterPro" id="IPR002878">
    <property type="entry name" value="ChsH2_C"/>
</dbReference>
<comment type="caution">
    <text evidence="3">The sequence shown here is derived from an EMBL/GenBank/DDBJ whole genome shotgun (WGS) entry which is preliminary data.</text>
</comment>
<feature type="compositionally biased region" description="Basic and acidic residues" evidence="1">
    <location>
        <begin position="78"/>
        <end position="102"/>
    </location>
</feature>
<name>A0A5D0TT12_9ACTN</name>
<feature type="region of interest" description="Disordered" evidence="1">
    <location>
        <begin position="1"/>
        <end position="102"/>
    </location>
</feature>
<feature type="compositionally biased region" description="Basic and acidic residues" evidence="1">
    <location>
        <begin position="314"/>
        <end position="328"/>
    </location>
</feature>
<feature type="compositionally biased region" description="Basic residues" evidence="1">
    <location>
        <begin position="272"/>
        <end position="283"/>
    </location>
</feature>
<organism evidence="3 4">
    <name type="scientific">Actinomadura syzygii</name>
    <dbReference type="NCBI Taxonomy" id="1427538"/>
    <lineage>
        <taxon>Bacteria</taxon>
        <taxon>Bacillati</taxon>
        <taxon>Actinomycetota</taxon>
        <taxon>Actinomycetes</taxon>
        <taxon>Streptosporangiales</taxon>
        <taxon>Thermomonosporaceae</taxon>
        <taxon>Actinomadura</taxon>
    </lineage>
</organism>
<feature type="compositionally biased region" description="Basic and acidic residues" evidence="1">
    <location>
        <begin position="338"/>
        <end position="348"/>
    </location>
</feature>
<evidence type="ECO:0000256" key="1">
    <source>
        <dbReference type="SAM" id="MobiDB-lite"/>
    </source>
</evidence>
<dbReference type="SUPFAM" id="SSF50249">
    <property type="entry name" value="Nucleic acid-binding proteins"/>
    <property type="match status" value="1"/>
</dbReference>
<feature type="compositionally biased region" description="Basic and acidic residues" evidence="1">
    <location>
        <begin position="151"/>
        <end position="161"/>
    </location>
</feature>
<feature type="compositionally biased region" description="Basic and acidic residues" evidence="1">
    <location>
        <begin position="49"/>
        <end position="62"/>
    </location>
</feature>
<feature type="compositionally biased region" description="Basic and acidic residues" evidence="1">
    <location>
        <begin position="255"/>
        <end position="271"/>
    </location>
</feature>
<protein>
    <recommendedName>
        <fullName evidence="2">ChsH2 C-terminal OB-fold domain-containing protein</fullName>
    </recommendedName>
</protein>